<evidence type="ECO:0000313" key="2">
    <source>
        <dbReference type="Proteomes" id="UP000800235"/>
    </source>
</evidence>
<gene>
    <name evidence="1" type="ORF">EJ08DRAFT_50902</name>
</gene>
<keyword evidence="2" id="KW-1185">Reference proteome</keyword>
<proteinExistence type="predicted"/>
<accession>A0A9P4TT77</accession>
<dbReference type="AlphaFoldDB" id="A0A9P4TT77"/>
<dbReference type="Proteomes" id="UP000800235">
    <property type="component" value="Unassembled WGS sequence"/>
</dbReference>
<sequence length="158" mass="16868">MPSAKGLACDGVRVRTSAAINNNDIRCDTPAEEEWNLVTAPLQNGPQLTALPINDTPATTVPAWGYAGILSAGGWQADVNGSRCPDRESDSWAATGQYLHFSKRGESLLPVGDVARAAQIPGGWVQITGRSNVRDKNSLDLLQRGSLRFGIQFQTSCS</sequence>
<reference evidence="1" key="1">
    <citation type="journal article" date="2020" name="Stud. Mycol.">
        <title>101 Dothideomycetes genomes: a test case for predicting lifestyles and emergence of pathogens.</title>
        <authorList>
            <person name="Haridas S."/>
            <person name="Albert R."/>
            <person name="Binder M."/>
            <person name="Bloem J."/>
            <person name="Labutti K."/>
            <person name="Salamov A."/>
            <person name="Andreopoulos B."/>
            <person name="Baker S."/>
            <person name="Barry K."/>
            <person name="Bills G."/>
            <person name="Bluhm B."/>
            <person name="Cannon C."/>
            <person name="Castanera R."/>
            <person name="Culley D."/>
            <person name="Daum C."/>
            <person name="Ezra D."/>
            <person name="Gonzalez J."/>
            <person name="Henrissat B."/>
            <person name="Kuo A."/>
            <person name="Liang C."/>
            <person name="Lipzen A."/>
            <person name="Lutzoni F."/>
            <person name="Magnuson J."/>
            <person name="Mondo S."/>
            <person name="Nolan M."/>
            <person name="Ohm R."/>
            <person name="Pangilinan J."/>
            <person name="Park H.-J."/>
            <person name="Ramirez L."/>
            <person name="Alfaro M."/>
            <person name="Sun H."/>
            <person name="Tritt A."/>
            <person name="Yoshinaga Y."/>
            <person name="Zwiers L.-H."/>
            <person name="Turgeon B."/>
            <person name="Goodwin S."/>
            <person name="Spatafora J."/>
            <person name="Crous P."/>
            <person name="Grigoriev I."/>
        </authorList>
    </citation>
    <scope>NUCLEOTIDE SEQUENCE</scope>
    <source>
        <strain evidence="1">CBS 130266</strain>
    </source>
</reference>
<organism evidence="1 2">
    <name type="scientific">Tothia fuscella</name>
    <dbReference type="NCBI Taxonomy" id="1048955"/>
    <lineage>
        <taxon>Eukaryota</taxon>
        <taxon>Fungi</taxon>
        <taxon>Dikarya</taxon>
        <taxon>Ascomycota</taxon>
        <taxon>Pezizomycotina</taxon>
        <taxon>Dothideomycetes</taxon>
        <taxon>Pleosporomycetidae</taxon>
        <taxon>Venturiales</taxon>
        <taxon>Cylindrosympodiaceae</taxon>
        <taxon>Tothia</taxon>
    </lineage>
</organism>
<comment type="caution">
    <text evidence="1">The sequence shown here is derived from an EMBL/GenBank/DDBJ whole genome shotgun (WGS) entry which is preliminary data.</text>
</comment>
<name>A0A9P4TT77_9PEZI</name>
<protein>
    <submittedName>
        <fullName evidence="1">Uncharacterized protein</fullName>
    </submittedName>
</protein>
<evidence type="ECO:0000313" key="1">
    <source>
        <dbReference type="EMBL" id="KAF2418734.1"/>
    </source>
</evidence>
<dbReference type="EMBL" id="MU007125">
    <property type="protein sequence ID" value="KAF2418734.1"/>
    <property type="molecule type" value="Genomic_DNA"/>
</dbReference>